<dbReference type="AlphaFoldDB" id="A0A0D2GMT7"/>
<evidence type="ECO:0000313" key="1">
    <source>
        <dbReference type="EMBL" id="KIW82283.1"/>
    </source>
</evidence>
<gene>
    <name evidence="1" type="ORF">Z517_05310</name>
</gene>
<dbReference type="VEuPathDB" id="FungiDB:Z517_05310"/>
<dbReference type="Proteomes" id="UP000053029">
    <property type="component" value="Unassembled WGS sequence"/>
</dbReference>
<sequence>MTGPFNDAASLISILHHIRDVLSEDAELSHRVGLQIKETGQNEKRRYDQLLNYQGPDDTTLTLLQENHTMIRRCTCILLYEFQARHRHLPLDHPDVIRPLTEIISNCTLPKIRNTIKHMITVGSRLKNLEKVFGPGVAVVVGCDIAESTWSKVLPKKDDKFNKVIDHWRSTSLPELARKYASMQSTVIESQLCIFERLMLTWPGV</sequence>
<dbReference type="HOGENOM" id="CLU_1337539_0_0_1"/>
<dbReference type="EMBL" id="KN846971">
    <property type="protein sequence ID" value="KIW82283.1"/>
    <property type="molecule type" value="Genomic_DNA"/>
</dbReference>
<proteinExistence type="predicted"/>
<keyword evidence="2" id="KW-1185">Reference proteome</keyword>
<dbReference type="RefSeq" id="XP_013286091.1">
    <property type="nucleotide sequence ID" value="XM_013430637.1"/>
</dbReference>
<name>A0A0D2GMT7_9EURO</name>
<organism evidence="1 2">
    <name type="scientific">Fonsecaea pedrosoi CBS 271.37</name>
    <dbReference type="NCBI Taxonomy" id="1442368"/>
    <lineage>
        <taxon>Eukaryota</taxon>
        <taxon>Fungi</taxon>
        <taxon>Dikarya</taxon>
        <taxon>Ascomycota</taxon>
        <taxon>Pezizomycotina</taxon>
        <taxon>Eurotiomycetes</taxon>
        <taxon>Chaetothyriomycetidae</taxon>
        <taxon>Chaetothyriales</taxon>
        <taxon>Herpotrichiellaceae</taxon>
        <taxon>Fonsecaea</taxon>
    </lineage>
</organism>
<reference evidence="1 2" key="1">
    <citation type="submission" date="2015-01" db="EMBL/GenBank/DDBJ databases">
        <title>The Genome Sequence of Fonsecaea pedrosoi CBS 271.37.</title>
        <authorList>
            <consortium name="The Broad Institute Genomics Platform"/>
            <person name="Cuomo C."/>
            <person name="de Hoog S."/>
            <person name="Gorbushina A."/>
            <person name="Stielow B."/>
            <person name="Teixiera M."/>
            <person name="Abouelleil A."/>
            <person name="Chapman S.B."/>
            <person name="Priest M."/>
            <person name="Young S.K."/>
            <person name="Wortman J."/>
            <person name="Nusbaum C."/>
            <person name="Birren B."/>
        </authorList>
    </citation>
    <scope>NUCLEOTIDE SEQUENCE [LARGE SCALE GENOMIC DNA]</scope>
    <source>
        <strain evidence="1 2">CBS 271.37</strain>
    </source>
</reference>
<evidence type="ECO:0000313" key="2">
    <source>
        <dbReference type="Proteomes" id="UP000053029"/>
    </source>
</evidence>
<protein>
    <submittedName>
        <fullName evidence="1">Unplaced genomic scaffold supercont1.3, whole genome shotgun sequence</fullName>
    </submittedName>
</protein>
<dbReference type="GeneID" id="25304800"/>
<accession>A0A0D2GMT7</accession>